<proteinExistence type="predicted"/>
<keyword evidence="1" id="KW-1133">Transmembrane helix</keyword>
<dbReference type="Proteomes" id="UP001356427">
    <property type="component" value="Unassembled WGS sequence"/>
</dbReference>
<evidence type="ECO:0000313" key="2">
    <source>
        <dbReference type="EMBL" id="KAK6294032.1"/>
    </source>
</evidence>
<evidence type="ECO:0000313" key="3">
    <source>
        <dbReference type="Proteomes" id="UP001356427"/>
    </source>
</evidence>
<accession>A0AAN8KK93</accession>
<protein>
    <submittedName>
        <fullName evidence="2">Uncharacterized protein</fullName>
    </submittedName>
</protein>
<reference evidence="2 3" key="1">
    <citation type="submission" date="2021-04" db="EMBL/GenBank/DDBJ databases">
        <authorList>
            <person name="De Guttry C."/>
            <person name="Zahm M."/>
            <person name="Klopp C."/>
            <person name="Cabau C."/>
            <person name="Louis A."/>
            <person name="Berthelot C."/>
            <person name="Parey E."/>
            <person name="Roest Crollius H."/>
            <person name="Montfort J."/>
            <person name="Robinson-Rechavi M."/>
            <person name="Bucao C."/>
            <person name="Bouchez O."/>
            <person name="Gislard M."/>
            <person name="Lluch J."/>
            <person name="Milhes M."/>
            <person name="Lampietro C."/>
            <person name="Lopez Roques C."/>
            <person name="Donnadieu C."/>
            <person name="Braasch I."/>
            <person name="Desvignes T."/>
            <person name="Postlethwait J."/>
            <person name="Bobe J."/>
            <person name="Wedekind C."/>
            <person name="Guiguen Y."/>
        </authorList>
    </citation>
    <scope>NUCLEOTIDE SEQUENCE [LARGE SCALE GENOMIC DNA]</scope>
    <source>
        <strain evidence="2">Cs_M1</strain>
        <tissue evidence="2">Blood</tissue>
    </source>
</reference>
<feature type="non-terminal residue" evidence="2">
    <location>
        <position position="1"/>
    </location>
</feature>
<dbReference type="AlphaFoldDB" id="A0AAN8KK93"/>
<gene>
    <name evidence="2" type="ORF">J4Q44_G00348620</name>
</gene>
<keyword evidence="1" id="KW-0472">Membrane</keyword>
<organism evidence="2 3">
    <name type="scientific">Coregonus suidteri</name>
    <dbReference type="NCBI Taxonomy" id="861788"/>
    <lineage>
        <taxon>Eukaryota</taxon>
        <taxon>Metazoa</taxon>
        <taxon>Chordata</taxon>
        <taxon>Craniata</taxon>
        <taxon>Vertebrata</taxon>
        <taxon>Euteleostomi</taxon>
        <taxon>Actinopterygii</taxon>
        <taxon>Neopterygii</taxon>
        <taxon>Teleostei</taxon>
        <taxon>Protacanthopterygii</taxon>
        <taxon>Salmoniformes</taxon>
        <taxon>Salmonidae</taxon>
        <taxon>Coregoninae</taxon>
        <taxon>Coregonus</taxon>
    </lineage>
</organism>
<evidence type="ECO:0000256" key="1">
    <source>
        <dbReference type="SAM" id="Phobius"/>
    </source>
</evidence>
<feature type="transmembrane region" description="Helical" evidence="1">
    <location>
        <begin position="72"/>
        <end position="92"/>
    </location>
</feature>
<keyword evidence="3" id="KW-1185">Reference proteome</keyword>
<sequence length="166" mass="19295">EDVVHQITLRRLVGHGLVQLTGHQSFGHGLFPPLPQEQRHLLALHEDGPHHQLMERELEAADLWVVHINVRLFLLLLLLPFALALSSWFVVLRSFLHAFHHHEEDLLGLTAVVVERLLYGDEELVLHVITHQPEGRQRDCINHLYRSTLQGLFLTRRPRSICVRKR</sequence>
<comment type="caution">
    <text evidence="2">The sequence shown here is derived from an EMBL/GenBank/DDBJ whole genome shotgun (WGS) entry which is preliminary data.</text>
</comment>
<dbReference type="EMBL" id="JAGTTL010000035">
    <property type="protein sequence ID" value="KAK6294032.1"/>
    <property type="molecule type" value="Genomic_DNA"/>
</dbReference>
<keyword evidence="1" id="KW-0812">Transmembrane</keyword>
<name>A0AAN8KK93_9TELE</name>